<evidence type="ECO:0008006" key="10">
    <source>
        <dbReference type="Google" id="ProtNLM"/>
    </source>
</evidence>
<dbReference type="Proteomes" id="UP000794436">
    <property type="component" value="Unassembled WGS sequence"/>
</dbReference>
<dbReference type="Pfam" id="PF04258">
    <property type="entry name" value="Peptidase_A22B"/>
    <property type="match status" value="1"/>
</dbReference>
<dbReference type="PANTHER" id="PTHR12174:SF103">
    <property type="entry name" value="INTRAMEMBRANE PROTEASE (IMPAS) FAMILY"/>
    <property type="match status" value="1"/>
</dbReference>
<comment type="similarity">
    <text evidence="2">Belongs to the peptidase A22B family.</text>
</comment>
<sequence>MWTLVLLAACVQAEKLGALRVTTQHAHEVVYPVARAAFGPHVTSSRRGLQLVHATVSVDCTRIELPSTDGKASHTLAVLLDRGGLCSFVQKTLAAQVAGVSLVVIGDTVRGAAASAEYSGVPVYDCELGQATVRHNASDPATYPLVSPSEDGELCAVSPLCDSGACVYTGITHQGFQTCCFQSFLVQMGADPSSQELVDQVEIPAVFLRYQDAAAIKKLLLSHSVEVVAIDTKGSPWNISMFLTWLLGVAVVIGGAYCSAGEERRFSYEKVAFACVQDNEEGAMESGYVSIDDDDGTVRHPTFPPTDENDEKVELSLRHTLFFVVASSIMLLMLYYGHLVLMLNVLFMLATTASVNQVVILPVLLAALPASYIMTPRRRYAVFFSSILLSFTIALYWFFMRTSPYIWPLQDLLCVSLCFVILDSLQLPSLKVATCLLVVAFFYDIFFVYITPLLFGSSVMIDVAAGGANVRIGGDTLYCKTHPSASGCHHERIPMVLSIPLLSSYYGGNALLGLGDLILPGLLVSFCIRYDYCKAYPLSTNYFALASATYAAGLLLANIMTVVLRDMISGQPALMYIVPLMLGGVLGLAFHRNELSDMWQGPVCLRMALNTHERPPRKDEVEPFLKKS</sequence>
<evidence type="ECO:0000256" key="5">
    <source>
        <dbReference type="ARBA" id="ARBA00022989"/>
    </source>
</evidence>
<dbReference type="GO" id="GO:0098553">
    <property type="term" value="C:lumenal side of endoplasmic reticulum membrane"/>
    <property type="evidence" value="ECO:0007669"/>
    <property type="project" value="TreeGrafter"/>
</dbReference>
<dbReference type="OrthoDB" id="29661at2759"/>
<reference evidence="8" key="1">
    <citation type="submission" date="2019-03" db="EMBL/GenBank/DDBJ databases">
        <title>Long read genome sequence of the mycoparasitic Pythium oligandrum ATCC 38472 isolated from sugarbeet rhizosphere.</title>
        <authorList>
            <person name="Gaulin E."/>
        </authorList>
    </citation>
    <scope>NUCLEOTIDE SEQUENCE</scope>
    <source>
        <strain evidence="8">ATCC 38472_TT</strain>
    </source>
</reference>
<feature type="transmembrane region" description="Helical" evidence="7">
    <location>
        <begin position="345"/>
        <end position="368"/>
    </location>
</feature>
<feature type="transmembrane region" description="Helical" evidence="7">
    <location>
        <begin position="380"/>
        <end position="399"/>
    </location>
</feature>
<dbReference type="GO" id="GO:0042500">
    <property type="term" value="F:aspartic endopeptidase activity, intramembrane cleaving"/>
    <property type="evidence" value="ECO:0007669"/>
    <property type="project" value="InterPro"/>
</dbReference>
<protein>
    <recommendedName>
        <fullName evidence="10">PA domain-containing protein</fullName>
    </recommendedName>
</protein>
<evidence type="ECO:0000313" key="8">
    <source>
        <dbReference type="EMBL" id="TMW65780.1"/>
    </source>
</evidence>
<evidence type="ECO:0000256" key="7">
    <source>
        <dbReference type="SAM" id="Phobius"/>
    </source>
</evidence>
<evidence type="ECO:0000256" key="1">
    <source>
        <dbReference type="ARBA" id="ARBA00004127"/>
    </source>
</evidence>
<feature type="transmembrane region" description="Helical" evidence="7">
    <location>
        <begin position="542"/>
        <end position="561"/>
    </location>
</feature>
<comment type="subcellular location">
    <subcellularLocation>
        <location evidence="1">Endomembrane system</location>
        <topology evidence="1">Multi-pass membrane protein</topology>
    </subcellularLocation>
</comment>
<keyword evidence="6 7" id="KW-0472">Membrane</keyword>
<gene>
    <name evidence="8" type="ORF">Poli38472_008422</name>
</gene>
<feature type="transmembrane region" description="Helical" evidence="7">
    <location>
        <begin position="242"/>
        <end position="260"/>
    </location>
</feature>
<dbReference type="GO" id="GO:0030660">
    <property type="term" value="C:Golgi-associated vesicle membrane"/>
    <property type="evidence" value="ECO:0007669"/>
    <property type="project" value="TreeGrafter"/>
</dbReference>
<feature type="transmembrane region" description="Helical" evidence="7">
    <location>
        <begin position="573"/>
        <end position="590"/>
    </location>
</feature>
<dbReference type="Gene3D" id="3.50.30.30">
    <property type="match status" value="1"/>
</dbReference>
<evidence type="ECO:0000256" key="4">
    <source>
        <dbReference type="ARBA" id="ARBA00022801"/>
    </source>
</evidence>
<dbReference type="EMBL" id="SPLM01000037">
    <property type="protein sequence ID" value="TMW65780.1"/>
    <property type="molecule type" value="Genomic_DNA"/>
</dbReference>
<dbReference type="GO" id="GO:0098554">
    <property type="term" value="C:cytoplasmic side of endoplasmic reticulum membrane"/>
    <property type="evidence" value="ECO:0007669"/>
    <property type="project" value="TreeGrafter"/>
</dbReference>
<dbReference type="AlphaFoldDB" id="A0A8K1CND7"/>
<dbReference type="GO" id="GO:0033619">
    <property type="term" value="P:membrane protein proteolysis"/>
    <property type="evidence" value="ECO:0007669"/>
    <property type="project" value="TreeGrafter"/>
</dbReference>
<dbReference type="InterPro" id="IPR006639">
    <property type="entry name" value="Preselin/SPP"/>
</dbReference>
<evidence type="ECO:0000256" key="6">
    <source>
        <dbReference type="ARBA" id="ARBA00023136"/>
    </source>
</evidence>
<dbReference type="PANTHER" id="PTHR12174">
    <property type="entry name" value="SIGNAL PEPTIDE PEPTIDASE"/>
    <property type="match status" value="1"/>
</dbReference>
<dbReference type="SMART" id="SM00730">
    <property type="entry name" value="PSN"/>
    <property type="match status" value="1"/>
</dbReference>
<feature type="transmembrane region" description="Helical" evidence="7">
    <location>
        <begin position="432"/>
        <end position="450"/>
    </location>
</feature>
<evidence type="ECO:0000256" key="3">
    <source>
        <dbReference type="ARBA" id="ARBA00022692"/>
    </source>
</evidence>
<evidence type="ECO:0000313" key="9">
    <source>
        <dbReference type="Proteomes" id="UP000794436"/>
    </source>
</evidence>
<keyword evidence="4" id="KW-0378">Hydrolase</keyword>
<proteinExistence type="inferred from homology"/>
<keyword evidence="3 7" id="KW-0812">Transmembrane</keyword>
<comment type="caution">
    <text evidence="8">The sequence shown here is derived from an EMBL/GenBank/DDBJ whole genome shotgun (WGS) entry which is preliminary data.</text>
</comment>
<organism evidence="8 9">
    <name type="scientific">Pythium oligandrum</name>
    <name type="common">Mycoparasitic fungus</name>
    <dbReference type="NCBI Taxonomy" id="41045"/>
    <lineage>
        <taxon>Eukaryota</taxon>
        <taxon>Sar</taxon>
        <taxon>Stramenopiles</taxon>
        <taxon>Oomycota</taxon>
        <taxon>Peronosporomycetes</taxon>
        <taxon>Pythiales</taxon>
        <taxon>Pythiaceae</taxon>
        <taxon>Pythium</taxon>
    </lineage>
</organism>
<feature type="transmembrane region" description="Helical" evidence="7">
    <location>
        <begin position="405"/>
        <end position="425"/>
    </location>
</feature>
<accession>A0A8K1CND7</accession>
<keyword evidence="9" id="KW-1185">Reference proteome</keyword>
<name>A0A8K1CND7_PYTOL</name>
<dbReference type="InterPro" id="IPR007369">
    <property type="entry name" value="Peptidase_A22B_SPP"/>
</dbReference>
<evidence type="ECO:0000256" key="2">
    <source>
        <dbReference type="ARBA" id="ARBA00006859"/>
    </source>
</evidence>
<keyword evidence="5 7" id="KW-1133">Transmembrane helix</keyword>
<feature type="transmembrane region" description="Helical" evidence="7">
    <location>
        <begin position="510"/>
        <end position="530"/>
    </location>
</feature>
<dbReference type="GO" id="GO:0005765">
    <property type="term" value="C:lysosomal membrane"/>
    <property type="evidence" value="ECO:0007669"/>
    <property type="project" value="TreeGrafter"/>
</dbReference>
<feature type="transmembrane region" description="Helical" evidence="7">
    <location>
        <begin position="321"/>
        <end position="339"/>
    </location>
</feature>